<dbReference type="RefSeq" id="WP_263337355.1">
    <property type="nucleotide sequence ID" value="NZ_JAGSYH010000004.1"/>
</dbReference>
<keyword evidence="2" id="KW-1185">Reference proteome</keyword>
<gene>
    <name evidence="1" type="ORF">ACFPT7_05590</name>
</gene>
<proteinExistence type="predicted"/>
<name>A0ABW1EBS5_9BACT</name>
<evidence type="ECO:0000313" key="1">
    <source>
        <dbReference type="EMBL" id="MFC5861757.1"/>
    </source>
</evidence>
<protein>
    <submittedName>
        <fullName evidence="1">Uncharacterized protein</fullName>
    </submittedName>
</protein>
<dbReference type="Proteomes" id="UP001596091">
    <property type="component" value="Unassembled WGS sequence"/>
</dbReference>
<organism evidence="1 2">
    <name type="scientific">Acidicapsa dinghuensis</name>
    <dbReference type="NCBI Taxonomy" id="2218256"/>
    <lineage>
        <taxon>Bacteria</taxon>
        <taxon>Pseudomonadati</taxon>
        <taxon>Acidobacteriota</taxon>
        <taxon>Terriglobia</taxon>
        <taxon>Terriglobales</taxon>
        <taxon>Acidobacteriaceae</taxon>
        <taxon>Acidicapsa</taxon>
    </lineage>
</organism>
<evidence type="ECO:0000313" key="2">
    <source>
        <dbReference type="Proteomes" id="UP001596091"/>
    </source>
</evidence>
<comment type="caution">
    <text evidence="1">The sequence shown here is derived from an EMBL/GenBank/DDBJ whole genome shotgun (WGS) entry which is preliminary data.</text>
</comment>
<reference evidence="2" key="1">
    <citation type="journal article" date="2019" name="Int. J. Syst. Evol. Microbiol.">
        <title>The Global Catalogue of Microorganisms (GCM) 10K type strain sequencing project: providing services to taxonomists for standard genome sequencing and annotation.</title>
        <authorList>
            <consortium name="The Broad Institute Genomics Platform"/>
            <consortium name="The Broad Institute Genome Sequencing Center for Infectious Disease"/>
            <person name="Wu L."/>
            <person name="Ma J."/>
        </authorList>
    </citation>
    <scope>NUCLEOTIDE SEQUENCE [LARGE SCALE GENOMIC DNA]</scope>
    <source>
        <strain evidence="2">JCM 4087</strain>
    </source>
</reference>
<accession>A0ABW1EBS5</accession>
<dbReference type="EMBL" id="JBHSPH010000002">
    <property type="protein sequence ID" value="MFC5861757.1"/>
    <property type="molecule type" value="Genomic_DNA"/>
</dbReference>
<sequence length="57" mass="5880">MNGFADVLVLPGVRVAADEDTHEPSAGPATNNLARFADHIPSKDVKCGARVAHVAAV</sequence>